<feature type="transmembrane region" description="Helical" evidence="6">
    <location>
        <begin position="64"/>
        <end position="86"/>
    </location>
</feature>
<dbReference type="AlphaFoldDB" id="Q22B18"/>
<comment type="similarity">
    <text evidence="2">Belongs to the major facilitator superfamily. Sugar transporter (TC 2.A.1.1) family.</text>
</comment>
<dbReference type="HOGENOM" id="CLU_001265_30_5_1"/>
<dbReference type="EMBL" id="GG662450">
    <property type="protein sequence ID" value="EAR82490.1"/>
    <property type="molecule type" value="Genomic_DNA"/>
</dbReference>
<dbReference type="SUPFAM" id="SSF103473">
    <property type="entry name" value="MFS general substrate transporter"/>
    <property type="match status" value="1"/>
</dbReference>
<feature type="transmembrane region" description="Helical" evidence="6">
    <location>
        <begin position="401"/>
        <end position="427"/>
    </location>
</feature>
<keyword evidence="9" id="KW-1185">Reference proteome</keyword>
<name>Q22B18_TETTS</name>
<dbReference type="Pfam" id="PF00083">
    <property type="entry name" value="Sugar_tr"/>
    <property type="match status" value="1"/>
</dbReference>
<dbReference type="GO" id="GO:0005351">
    <property type="term" value="F:carbohydrate:proton symporter activity"/>
    <property type="evidence" value="ECO:0007669"/>
    <property type="project" value="TreeGrafter"/>
</dbReference>
<dbReference type="PANTHER" id="PTHR48022">
    <property type="entry name" value="PLASTIDIC GLUCOSE TRANSPORTER 4"/>
    <property type="match status" value="1"/>
</dbReference>
<dbReference type="eggNOG" id="KOG0254">
    <property type="taxonomic scope" value="Eukaryota"/>
</dbReference>
<dbReference type="PANTHER" id="PTHR48022:SF2">
    <property type="entry name" value="PLASTIDIC GLUCOSE TRANSPORTER 4"/>
    <property type="match status" value="1"/>
</dbReference>
<keyword evidence="4 6" id="KW-1133">Transmembrane helix</keyword>
<accession>Q22B18</accession>
<feature type="transmembrane region" description="Helical" evidence="6">
    <location>
        <begin position="343"/>
        <end position="361"/>
    </location>
</feature>
<dbReference type="RefSeq" id="XP_001030153.1">
    <property type="nucleotide sequence ID" value="XM_001030153.1"/>
</dbReference>
<feature type="transmembrane region" description="Helical" evidence="6">
    <location>
        <begin position="98"/>
        <end position="116"/>
    </location>
</feature>
<evidence type="ECO:0000256" key="4">
    <source>
        <dbReference type="ARBA" id="ARBA00022989"/>
    </source>
</evidence>
<sequence length="531" mass="61099">MAGKKYTLKSNLSLFLRVQSVCAGGIYQGYVLTEMLFTGMYILSMNGIQIFEESQNEKQLTEQTRLLCLLIGPIFCVSGFIISYFIPLFTAKIERRQCMIISDIIFITATILTQIPSLYVFVIARFLMGATCGIDLIVTPLYIREISPDHISSKTESLFQANISLGILLAFFNQIPMENFTDNDQEIGNYWHFIFLFPAIFSIIRLLSLVFIYKKDTPYYYYRKKQLIQGREALELIYQDKCILELEQQYLVPGSFDINEIQTELQIGSCQDVESSEQANNFNSLVSEEINIIQDYGKSYKNRLRVGILINFCQEMSGGTAVIGLSGSVIGLLTDNPEMERCLILGSYVFNLFVSTLGVAFDRKLARKKYLVGGFLLCSICQFIMAIISSCFNNLKENLTLQFTFFMFLLFFYASFNFTIGPVTVILTSDILKDRGFSYSIMANWLGHFFSFVLLVNPYQYINHIIYGFFGFLGFLFSMKYIVETRWFNFSNLQEIYKDIQKNQQQNLKVKPTNEKTTIQQNLLQNSDQIQ</sequence>
<feature type="transmembrane region" description="Helical" evidence="6">
    <location>
        <begin position="21"/>
        <end position="44"/>
    </location>
</feature>
<dbReference type="InParanoid" id="Q22B18"/>
<organism evidence="8 9">
    <name type="scientific">Tetrahymena thermophila (strain SB210)</name>
    <dbReference type="NCBI Taxonomy" id="312017"/>
    <lineage>
        <taxon>Eukaryota</taxon>
        <taxon>Sar</taxon>
        <taxon>Alveolata</taxon>
        <taxon>Ciliophora</taxon>
        <taxon>Intramacronucleata</taxon>
        <taxon>Oligohymenophorea</taxon>
        <taxon>Hymenostomatida</taxon>
        <taxon>Tetrahymenina</taxon>
        <taxon>Tetrahymenidae</taxon>
        <taxon>Tetrahymena</taxon>
    </lineage>
</organism>
<feature type="transmembrane region" description="Helical" evidence="6">
    <location>
        <begin position="465"/>
        <end position="483"/>
    </location>
</feature>
<reference evidence="9" key="1">
    <citation type="journal article" date="2006" name="PLoS Biol.">
        <title>Macronuclear genome sequence of the ciliate Tetrahymena thermophila, a model eukaryote.</title>
        <authorList>
            <person name="Eisen J.A."/>
            <person name="Coyne R.S."/>
            <person name="Wu M."/>
            <person name="Wu D."/>
            <person name="Thiagarajan M."/>
            <person name="Wortman J.R."/>
            <person name="Badger J.H."/>
            <person name="Ren Q."/>
            <person name="Amedeo P."/>
            <person name="Jones K.M."/>
            <person name="Tallon L.J."/>
            <person name="Delcher A.L."/>
            <person name="Salzberg S.L."/>
            <person name="Silva J.C."/>
            <person name="Haas B.J."/>
            <person name="Majoros W.H."/>
            <person name="Farzad M."/>
            <person name="Carlton J.M."/>
            <person name="Smith R.K. Jr."/>
            <person name="Garg J."/>
            <person name="Pearlman R.E."/>
            <person name="Karrer K.M."/>
            <person name="Sun L."/>
            <person name="Manning G."/>
            <person name="Elde N.C."/>
            <person name="Turkewitz A.P."/>
            <person name="Asai D.J."/>
            <person name="Wilkes D.E."/>
            <person name="Wang Y."/>
            <person name="Cai H."/>
            <person name="Collins K."/>
            <person name="Stewart B.A."/>
            <person name="Lee S.R."/>
            <person name="Wilamowska K."/>
            <person name="Weinberg Z."/>
            <person name="Ruzzo W.L."/>
            <person name="Wloga D."/>
            <person name="Gaertig J."/>
            <person name="Frankel J."/>
            <person name="Tsao C.-C."/>
            <person name="Gorovsky M.A."/>
            <person name="Keeling P.J."/>
            <person name="Waller R.F."/>
            <person name="Patron N.J."/>
            <person name="Cherry J.M."/>
            <person name="Stover N.A."/>
            <person name="Krieger C.J."/>
            <person name="del Toro C."/>
            <person name="Ryder H.F."/>
            <person name="Williamson S.C."/>
            <person name="Barbeau R.A."/>
            <person name="Hamilton E.P."/>
            <person name="Orias E."/>
        </authorList>
    </citation>
    <scope>NUCLEOTIDE SEQUENCE [LARGE SCALE GENOMIC DNA]</scope>
    <source>
        <strain evidence="9">SB210</strain>
    </source>
</reference>
<evidence type="ECO:0000259" key="7">
    <source>
        <dbReference type="PROSITE" id="PS50850"/>
    </source>
</evidence>
<evidence type="ECO:0000256" key="1">
    <source>
        <dbReference type="ARBA" id="ARBA00004141"/>
    </source>
</evidence>
<feature type="transmembrane region" description="Helical" evidence="6">
    <location>
        <begin position="439"/>
        <end position="459"/>
    </location>
</feature>
<evidence type="ECO:0000313" key="9">
    <source>
        <dbReference type="Proteomes" id="UP000009168"/>
    </source>
</evidence>
<dbReference type="InterPro" id="IPR005828">
    <property type="entry name" value="MFS_sugar_transport-like"/>
</dbReference>
<dbReference type="InterPro" id="IPR050360">
    <property type="entry name" value="MFS_Sugar_Transporters"/>
</dbReference>
<dbReference type="PROSITE" id="PS50850">
    <property type="entry name" value="MFS"/>
    <property type="match status" value="1"/>
</dbReference>
<proteinExistence type="inferred from homology"/>
<dbReference type="InterPro" id="IPR020846">
    <property type="entry name" value="MFS_dom"/>
</dbReference>
<comment type="subcellular location">
    <subcellularLocation>
        <location evidence="1">Membrane</location>
        <topology evidence="1">Multi-pass membrane protein</topology>
    </subcellularLocation>
</comment>
<protein>
    <submittedName>
        <fullName evidence="8">MFS transporter</fullName>
    </submittedName>
</protein>
<dbReference type="Gene3D" id="1.20.1250.20">
    <property type="entry name" value="MFS general substrate transporter like domains"/>
    <property type="match status" value="1"/>
</dbReference>
<gene>
    <name evidence="8" type="ORF">TTHERM_01125250</name>
</gene>
<dbReference type="STRING" id="312017.Q22B18"/>
<evidence type="ECO:0000256" key="3">
    <source>
        <dbReference type="ARBA" id="ARBA00022692"/>
    </source>
</evidence>
<dbReference type="KEGG" id="tet:TTHERM_01125250"/>
<evidence type="ECO:0000313" key="8">
    <source>
        <dbReference type="EMBL" id="EAR82490.1"/>
    </source>
</evidence>
<keyword evidence="3 6" id="KW-0812">Transmembrane</keyword>
<dbReference type="GeneID" id="7840125"/>
<evidence type="ECO:0000256" key="2">
    <source>
        <dbReference type="ARBA" id="ARBA00010992"/>
    </source>
</evidence>
<feature type="domain" description="Major facilitator superfamily (MFS) profile" evidence="7">
    <location>
        <begin position="17"/>
        <end position="486"/>
    </location>
</feature>
<evidence type="ECO:0000256" key="6">
    <source>
        <dbReference type="SAM" id="Phobius"/>
    </source>
</evidence>
<feature type="transmembrane region" description="Helical" evidence="6">
    <location>
        <begin position="190"/>
        <end position="213"/>
    </location>
</feature>
<dbReference type="OrthoDB" id="6612291at2759"/>
<evidence type="ECO:0000256" key="5">
    <source>
        <dbReference type="ARBA" id="ARBA00023136"/>
    </source>
</evidence>
<keyword evidence="5 6" id="KW-0472">Membrane</keyword>
<feature type="transmembrane region" description="Helical" evidence="6">
    <location>
        <begin position="370"/>
        <end position="389"/>
    </location>
</feature>
<dbReference type="InterPro" id="IPR036259">
    <property type="entry name" value="MFS_trans_sf"/>
</dbReference>
<dbReference type="Proteomes" id="UP000009168">
    <property type="component" value="Unassembled WGS sequence"/>
</dbReference>
<dbReference type="GO" id="GO:0016020">
    <property type="term" value="C:membrane"/>
    <property type="evidence" value="ECO:0007669"/>
    <property type="project" value="UniProtKB-SubCell"/>
</dbReference>